<evidence type="ECO:0000313" key="3">
    <source>
        <dbReference type="Proteomes" id="UP001460270"/>
    </source>
</evidence>
<gene>
    <name evidence="2" type="ORF">WMY93_031258</name>
</gene>
<dbReference type="Proteomes" id="UP001460270">
    <property type="component" value="Unassembled WGS sequence"/>
</dbReference>
<evidence type="ECO:0000256" key="1">
    <source>
        <dbReference type="SAM" id="SignalP"/>
    </source>
</evidence>
<proteinExistence type="predicted"/>
<keyword evidence="3" id="KW-1185">Reference proteome</keyword>
<reference evidence="3" key="1">
    <citation type="submission" date="2024-04" db="EMBL/GenBank/DDBJ databases">
        <title>Salinicola lusitanus LLJ914,a marine bacterium isolated from the Okinawa Trough.</title>
        <authorList>
            <person name="Li J."/>
        </authorList>
    </citation>
    <scope>NUCLEOTIDE SEQUENCE [LARGE SCALE GENOMIC DNA]</scope>
</reference>
<feature type="signal peptide" evidence="1">
    <location>
        <begin position="1"/>
        <end position="18"/>
    </location>
</feature>
<protein>
    <submittedName>
        <fullName evidence="2">Uncharacterized protein</fullName>
    </submittedName>
</protein>
<comment type="caution">
    <text evidence="2">The sequence shown here is derived from an EMBL/GenBank/DDBJ whole genome shotgun (WGS) entry which is preliminary data.</text>
</comment>
<dbReference type="EMBL" id="JBBPFD010000617">
    <property type="protein sequence ID" value="KAK7878111.1"/>
    <property type="molecule type" value="Genomic_DNA"/>
</dbReference>
<evidence type="ECO:0000313" key="2">
    <source>
        <dbReference type="EMBL" id="KAK7878111.1"/>
    </source>
</evidence>
<name>A0AAW0MMZ8_9GOBI</name>
<dbReference type="AlphaFoldDB" id="A0AAW0MMZ8"/>
<organism evidence="2 3">
    <name type="scientific">Mugilogobius chulae</name>
    <name type="common">yellowstripe goby</name>
    <dbReference type="NCBI Taxonomy" id="88201"/>
    <lineage>
        <taxon>Eukaryota</taxon>
        <taxon>Metazoa</taxon>
        <taxon>Chordata</taxon>
        <taxon>Craniata</taxon>
        <taxon>Vertebrata</taxon>
        <taxon>Euteleostomi</taxon>
        <taxon>Actinopterygii</taxon>
        <taxon>Neopterygii</taxon>
        <taxon>Teleostei</taxon>
        <taxon>Neoteleostei</taxon>
        <taxon>Acanthomorphata</taxon>
        <taxon>Gobiaria</taxon>
        <taxon>Gobiiformes</taxon>
        <taxon>Gobioidei</taxon>
        <taxon>Gobiidae</taxon>
        <taxon>Gobionellinae</taxon>
        <taxon>Mugilogobius</taxon>
    </lineage>
</organism>
<keyword evidence="1" id="KW-0732">Signal</keyword>
<sequence length="194" mass="21278">MQGVITLVLLAVVDIGATEHEGGLFQESIFRRSTLDIPPPANLPGTTITSPHVILDHPLNWSSRSSLAPLQSQEDQDLSCYHTDQDLSCYHTDQDLSCYHTDQDLSCYHTDQDLSCYHTDQDLSHEGCSCNICTMIWSLGGGSAQDSLSSDCSHDDTYRPNELLLGVTVDALLSDFVCEPKLNTALIIQTTSVC</sequence>
<accession>A0AAW0MMZ8</accession>
<feature type="chain" id="PRO_5043934344" evidence="1">
    <location>
        <begin position="19"/>
        <end position="194"/>
    </location>
</feature>